<dbReference type="InterPro" id="IPR017970">
    <property type="entry name" value="Homeobox_CS"/>
</dbReference>
<name>A0A834IS99_RHYFE</name>
<keyword evidence="3" id="KW-0217">Developmental protein</keyword>
<dbReference type="PROSITE" id="PS50071">
    <property type="entry name" value="HOMEOBOX_2"/>
    <property type="match status" value="1"/>
</dbReference>
<dbReference type="InterPro" id="IPR020479">
    <property type="entry name" value="HD_metazoa"/>
</dbReference>
<evidence type="ECO:0000256" key="6">
    <source>
        <dbReference type="ARBA" id="ARBA00023242"/>
    </source>
</evidence>
<evidence type="ECO:0000256" key="4">
    <source>
        <dbReference type="ARBA" id="ARBA00023125"/>
    </source>
</evidence>
<dbReference type="SMART" id="SM00389">
    <property type="entry name" value="HOX"/>
    <property type="match status" value="1"/>
</dbReference>
<dbReference type="EMBL" id="JAACXV010000061">
    <property type="protein sequence ID" value="KAF7285081.1"/>
    <property type="molecule type" value="Genomic_DNA"/>
</dbReference>
<evidence type="ECO:0000256" key="9">
    <source>
        <dbReference type="RuleBase" id="RU004442"/>
    </source>
</evidence>
<protein>
    <recommendedName>
        <fullName evidence="11">Homeobox domain-containing protein</fullName>
    </recommendedName>
</protein>
<evidence type="ECO:0000313" key="12">
    <source>
        <dbReference type="EMBL" id="KAF7285081.1"/>
    </source>
</evidence>
<dbReference type="GO" id="GO:0000122">
    <property type="term" value="P:negative regulation of transcription by RNA polymerase II"/>
    <property type="evidence" value="ECO:0007669"/>
    <property type="project" value="TreeGrafter"/>
</dbReference>
<keyword evidence="5 7" id="KW-0371">Homeobox</keyword>
<comment type="similarity">
    <text evidence="2 9">Belongs to the Antp homeobox family.</text>
</comment>
<organism evidence="12 13">
    <name type="scientific">Rhynchophorus ferrugineus</name>
    <name type="common">Red palm weevil</name>
    <name type="synonym">Curculio ferrugineus</name>
    <dbReference type="NCBI Taxonomy" id="354439"/>
    <lineage>
        <taxon>Eukaryota</taxon>
        <taxon>Metazoa</taxon>
        <taxon>Ecdysozoa</taxon>
        <taxon>Arthropoda</taxon>
        <taxon>Hexapoda</taxon>
        <taxon>Insecta</taxon>
        <taxon>Pterygota</taxon>
        <taxon>Neoptera</taxon>
        <taxon>Endopterygota</taxon>
        <taxon>Coleoptera</taxon>
        <taxon>Polyphaga</taxon>
        <taxon>Cucujiformia</taxon>
        <taxon>Curculionidae</taxon>
        <taxon>Dryophthorinae</taxon>
        <taxon>Rhynchophorus</taxon>
    </lineage>
</organism>
<dbReference type="PROSITE" id="PS00032">
    <property type="entry name" value="ANTENNAPEDIA"/>
    <property type="match status" value="1"/>
</dbReference>
<dbReference type="InterPro" id="IPR050296">
    <property type="entry name" value="Antp_homeobox"/>
</dbReference>
<evidence type="ECO:0000256" key="1">
    <source>
        <dbReference type="ARBA" id="ARBA00004123"/>
    </source>
</evidence>
<proteinExistence type="inferred from homology"/>
<comment type="subcellular location">
    <subcellularLocation>
        <location evidence="1 7 8">Nucleus</location>
    </subcellularLocation>
</comment>
<gene>
    <name evidence="12" type="ORF">GWI33_011932</name>
</gene>
<keyword evidence="13" id="KW-1185">Reference proteome</keyword>
<dbReference type="PANTHER" id="PTHR45659">
    <property type="entry name" value="HOMEOBOX PROTEIN HOX"/>
    <property type="match status" value="1"/>
</dbReference>
<evidence type="ECO:0000313" key="13">
    <source>
        <dbReference type="Proteomes" id="UP000625711"/>
    </source>
</evidence>
<dbReference type="Gene3D" id="1.10.10.60">
    <property type="entry name" value="Homeodomain-like"/>
    <property type="match status" value="1"/>
</dbReference>
<evidence type="ECO:0000256" key="10">
    <source>
        <dbReference type="SAM" id="MobiDB-lite"/>
    </source>
</evidence>
<dbReference type="GO" id="GO:0009952">
    <property type="term" value="P:anterior/posterior pattern specification"/>
    <property type="evidence" value="ECO:0007669"/>
    <property type="project" value="TreeGrafter"/>
</dbReference>
<dbReference type="SUPFAM" id="SSF46689">
    <property type="entry name" value="Homeodomain-like"/>
    <property type="match status" value="1"/>
</dbReference>
<dbReference type="OrthoDB" id="6159439at2759"/>
<reference evidence="12" key="1">
    <citation type="submission" date="2020-08" db="EMBL/GenBank/DDBJ databases">
        <title>Genome sequencing and assembly of the red palm weevil Rhynchophorus ferrugineus.</title>
        <authorList>
            <person name="Dias G.B."/>
            <person name="Bergman C.M."/>
            <person name="Manee M."/>
        </authorList>
    </citation>
    <scope>NUCLEOTIDE SEQUENCE</scope>
    <source>
        <strain evidence="12">AA-2017</strain>
        <tissue evidence="12">Whole larva</tissue>
    </source>
</reference>
<evidence type="ECO:0000256" key="5">
    <source>
        <dbReference type="ARBA" id="ARBA00023155"/>
    </source>
</evidence>
<dbReference type="CDD" id="cd00086">
    <property type="entry name" value="homeodomain"/>
    <property type="match status" value="1"/>
</dbReference>
<feature type="DNA-binding region" description="Homeobox" evidence="7">
    <location>
        <begin position="235"/>
        <end position="294"/>
    </location>
</feature>
<accession>A0A834IS99</accession>
<dbReference type="PRINTS" id="PR00024">
    <property type="entry name" value="HOMEOBOX"/>
</dbReference>
<dbReference type="Pfam" id="PF00046">
    <property type="entry name" value="Homeodomain"/>
    <property type="match status" value="1"/>
</dbReference>
<feature type="region of interest" description="Disordered" evidence="10">
    <location>
        <begin position="136"/>
        <end position="164"/>
    </location>
</feature>
<dbReference type="InterPro" id="IPR001356">
    <property type="entry name" value="HD"/>
</dbReference>
<dbReference type="GO" id="GO:0005634">
    <property type="term" value="C:nucleus"/>
    <property type="evidence" value="ECO:0007669"/>
    <property type="project" value="UniProtKB-SubCell"/>
</dbReference>
<dbReference type="AlphaFoldDB" id="A0A834IS99"/>
<dbReference type="FunFam" id="1.10.10.60:FF:000193">
    <property type="entry name" value="Ultrabithorax, isoform C"/>
    <property type="match status" value="1"/>
</dbReference>
<feature type="domain" description="Homeobox" evidence="11">
    <location>
        <begin position="233"/>
        <end position="293"/>
    </location>
</feature>
<evidence type="ECO:0000256" key="2">
    <source>
        <dbReference type="ARBA" id="ARBA00009107"/>
    </source>
</evidence>
<dbReference type="InterPro" id="IPR017995">
    <property type="entry name" value="Homeobox_antennapedia"/>
</dbReference>
<dbReference type="PRINTS" id="PR00025">
    <property type="entry name" value="ANTENNAPEDIA"/>
</dbReference>
<sequence>MSASTQYYDFWNNPGQSETSSYPKTDCFNQGPYFSGYNSQFTHPGTEIGSFSPYNFIQNHQQSQFPVAVKQEPAYNTCRYGTQNQNEAYSNLDCPADNSLSPPPRQLVINHHFGMYGEMGAFDVGAMQRRGINEAISPPTTTATADPKNIKQTEKCPKKDDSPALRALLNKPGNEKITYDYSSLRKSTEQEDSEKNVAYEGDNCSMSDSAYSPENINTNIYPWMKSNGEAASQGNKRTRQTYTRFQTLELEKEFHSNKYLNRRRRVEIAHSLCLTERQIKIWFQNRRMKAKKDTKYGLTYDFATPAEDINMNQHNSNFPPNSNFKDFYTGQQNEASNTELNSYGMEIPIGRQAGNPYPLIDQSLSQLKTMPEPTMSPQ</sequence>
<dbReference type="PROSITE" id="PS00027">
    <property type="entry name" value="HOMEOBOX_1"/>
    <property type="match status" value="1"/>
</dbReference>
<keyword evidence="4 7" id="KW-0238">DNA-binding</keyword>
<evidence type="ECO:0000256" key="3">
    <source>
        <dbReference type="ARBA" id="ARBA00022473"/>
    </source>
</evidence>
<comment type="caution">
    <text evidence="12">The sequence shown here is derived from an EMBL/GenBank/DDBJ whole genome shotgun (WGS) entry which is preliminary data.</text>
</comment>
<evidence type="ECO:0000256" key="8">
    <source>
        <dbReference type="RuleBase" id="RU000682"/>
    </source>
</evidence>
<evidence type="ECO:0000256" key="7">
    <source>
        <dbReference type="PROSITE-ProRule" id="PRU00108"/>
    </source>
</evidence>
<keyword evidence="6 7" id="KW-0539">Nucleus</keyword>
<dbReference type="PANTHER" id="PTHR45659:SF4">
    <property type="entry name" value="HOMEOBOX PROTEIN ABDOMINAL-A"/>
    <property type="match status" value="1"/>
</dbReference>
<evidence type="ECO:0000259" key="11">
    <source>
        <dbReference type="PROSITE" id="PS50071"/>
    </source>
</evidence>
<dbReference type="InterPro" id="IPR001827">
    <property type="entry name" value="Homeobox_Antennapedia_CS"/>
</dbReference>
<dbReference type="Proteomes" id="UP000625711">
    <property type="component" value="Unassembled WGS sequence"/>
</dbReference>
<dbReference type="GO" id="GO:0000981">
    <property type="term" value="F:DNA-binding transcription factor activity, RNA polymerase II-specific"/>
    <property type="evidence" value="ECO:0007669"/>
    <property type="project" value="InterPro"/>
</dbReference>
<dbReference type="GO" id="GO:0000978">
    <property type="term" value="F:RNA polymerase II cis-regulatory region sequence-specific DNA binding"/>
    <property type="evidence" value="ECO:0007669"/>
    <property type="project" value="TreeGrafter"/>
</dbReference>
<feature type="compositionally biased region" description="Basic and acidic residues" evidence="10">
    <location>
        <begin position="148"/>
        <end position="163"/>
    </location>
</feature>
<dbReference type="InterPro" id="IPR009057">
    <property type="entry name" value="Homeodomain-like_sf"/>
</dbReference>